<keyword evidence="4 10" id="KW-1133">Transmembrane helix</keyword>
<dbReference type="RefSeq" id="WP_092591166.1">
    <property type="nucleotide sequence ID" value="NZ_FMWL01000010.1"/>
</dbReference>
<keyword evidence="2" id="KW-0813">Transport</keyword>
<feature type="transmembrane region" description="Helical" evidence="10">
    <location>
        <begin position="328"/>
        <end position="346"/>
    </location>
</feature>
<feature type="transmembrane region" description="Helical" evidence="10">
    <location>
        <begin position="273"/>
        <end position="296"/>
    </location>
</feature>
<dbReference type="GO" id="GO:0034707">
    <property type="term" value="C:chloride channel complex"/>
    <property type="evidence" value="ECO:0007669"/>
    <property type="project" value="UniProtKB-KW"/>
</dbReference>
<feature type="transmembrane region" description="Helical" evidence="10">
    <location>
        <begin position="12"/>
        <end position="32"/>
    </location>
</feature>
<feature type="transmembrane region" description="Helical" evidence="10">
    <location>
        <begin position="134"/>
        <end position="158"/>
    </location>
</feature>
<dbReference type="GO" id="GO:0005254">
    <property type="term" value="F:chloride channel activity"/>
    <property type="evidence" value="ECO:0007669"/>
    <property type="project" value="UniProtKB-KW"/>
</dbReference>
<feature type="transmembrane region" description="Helical" evidence="10">
    <location>
        <begin position="302"/>
        <end position="321"/>
    </location>
</feature>
<keyword evidence="12" id="KW-1185">Reference proteome</keyword>
<keyword evidence="6 10" id="KW-0472">Membrane</keyword>
<keyword evidence="8" id="KW-0868">Chloride</keyword>
<evidence type="ECO:0000256" key="1">
    <source>
        <dbReference type="ARBA" id="ARBA00004141"/>
    </source>
</evidence>
<dbReference type="InterPro" id="IPR014743">
    <property type="entry name" value="Cl-channel_core"/>
</dbReference>
<dbReference type="AlphaFoldDB" id="A0A1G5S1J5"/>
<dbReference type="Pfam" id="PF00654">
    <property type="entry name" value="Voltage_CLC"/>
    <property type="match status" value="1"/>
</dbReference>
<dbReference type="PANTHER" id="PTHR43427:SF6">
    <property type="entry name" value="CHLORIDE CHANNEL PROTEIN CLC-E"/>
    <property type="match status" value="1"/>
</dbReference>
<feature type="transmembrane region" description="Helical" evidence="10">
    <location>
        <begin position="44"/>
        <end position="60"/>
    </location>
</feature>
<organism evidence="11 12">
    <name type="scientific">Acidaminobacter hydrogenoformans DSM 2784</name>
    <dbReference type="NCBI Taxonomy" id="1120920"/>
    <lineage>
        <taxon>Bacteria</taxon>
        <taxon>Bacillati</taxon>
        <taxon>Bacillota</taxon>
        <taxon>Clostridia</taxon>
        <taxon>Peptostreptococcales</taxon>
        <taxon>Acidaminobacteraceae</taxon>
        <taxon>Acidaminobacter</taxon>
    </lineage>
</organism>
<dbReference type="InterPro" id="IPR001807">
    <property type="entry name" value="ClC"/>
</dbReference>
<keyword evidence="9" id="KW-0407">Ion channel</keyword>
<evidence type="ECO:0000313" key="11">
    <source>
        <dbReference type="EMBL" id="SCZ80018.1"/>
    </source>
</evidence>
<comment type="subcellular location">
    <subcellularLocation>
        <location evidence="1">Membrane</location>
        <topology evidence="1">Multi-pass membrane protein</topology>
    </subcellularLocation>
</comment>
<dbReference type="SUPFAM" id="SSF81340">
    <property type="entry name" value="Clc chloride channel"/>
    <property type="match status" value="1"/>
</dbReference>
<proteinExistence type="predicted"/>
<accession>A0A1G5S1J5</accession>
<dbReference type="EMBL" id="FMWL01000010">
    <property type="protein sequence ID" value="SCZ80018.1"/>
    <property type="molecule type" value="Genomic_DNA"/>
</dbReference>
<name>A0A1G5S1J5_9FIRM</name>
<dbReference type="OrthoDB" id="9812438at2"/>
<evidence type="ECO:0000256" key="2">
    <source>
        <dbReference type="ARBA" id="ARBA00022448"/>
    </source>
</evidence>
<dbReference type="Proteomes" id="UP000199208">
    <property type="component" value="Unassembled WGS sequence"/>
</dbReference>
<evidence type="ECO:0000256" key="9">
    <source>
        <dbReference type="ARBA" id="ARBA00023303"/>
    </source>
</evidence>
<dbReference type="InterPro" id="IPR050368">
    <property type="entry name" value="ClC-type_chloride_channel"/>
</dbReference>
<feature type="transmembrane region" description="Helical" evidence="10">
    <location>
        <begin position="170"/>
        <end position="187"/>
    </location>
</feature>
<evidence type="ECO:0000256" key="3">
    <source>
        <dbReference type="ARBA" id="ARBA00022692"/>
    </source>
</evidence>
<evidence type="ECO:0000256" key="4">
    <source>
        <dbReference type="ARBA" id="ARBA00022989"/>
    </source>
</evidence>
<gene>
    <name evidence="11" type="ORF">SAMN03080599_02053</name>
</gene>
<keyword evidence="7" id="KW-0869">Chloride channel</keyword>
<evidence type="ECO:0000256" key="7">
    <source>
        <dbReference type="ARBA" id="ARBA00023173"/>
    </source>
</evidence>
<sequence>MRIAYKPWHQCLLAGIFIGLSISLFKILLLDWDVFTRLTTGDPVFYVGVLLASAVLMQYFKLKYPMIRGSGCPQLKGVLLNQLEMKPAAELPLKFSSVVLMNGLGLSAGSAGPAIQLGAYFGQLILKGKKNNDFLLSCAMTAFAVLYGVPMAAIAFGIEEYQMKLKAERLFSLTFMMATALGIRLWLFGTAPTLRFKMETYPSWQGLGFLIAASLLVGLTYKITQLWLGRLYRWRPLIFLPFLMTFYFSKAMPKILGGGILLFDLMAERGATLLLGTAVALLAGKIIFSLFCLSSGVPAGVFLPTLAIGGILGSVTALVSIEYFSEAALAYNAYIVLGIALVSTVILRRPFTGALLAAELTGNYGWIPYLLVLSLIVNGMLIRTGDKPLNEALLEKLLDEDKEIDY</sequence>
<feature type="transmembrane region" description="Helical" evidence="10">
    <location>
        <begin position="234"/>
        <end position="252"/>
    </location>
</feature>
<protein>
    <submittedName>
        <fullName evidence="11">H+/Cl-antiporter ClcA</fullName>
    </submittedName>
</protein>
<evidence type="ECO:0000313" key="12">
    <source>
        <dbReference type="Proteomes" id="UP000199208"/>
    </source>
</evidence>
<dbReference type="STRING" id="1120920.SAMN03080599_02053"/>
<feature type="transmembrane region" description="Helical" evidence="10">
    <location>
        <begin position="207"/>
        <end position="228"/>
    </location>
</feature>
<dbReference type="Gene3D" id="1.10.3080.10">
    <property type="entry name" value="Clc chloride channel"/>
    <property type="match status" value="1"/>
</dbReference>
<keyword evidence="5" id="KW-0406">Ion transport</keyword>
<evidence type="ECO:0000256" key="8">
    <source>
        <dbReference type="ARBA" id="ARBA00023214"/>
    </source>
</evidence>
<evidence type="ECO:0000256" key="10">
    <source>
        <dbReference type="SAM" id="Phobius"/>
    </source>
</evidence>
<dbReference type="PANTHER" id="PTHR43427">
    <property type="entry name" value="CHLORIDE CHANNEL PROTEIN CLC-E"/>
    <property type="match status" value="1"/>
</dbReference>
<evidence type="ECO:0000256" key="6">
    <source>
        <dbReference type="ARBA" id="ARBA00023136"/>
    </source>
</evidence>
<keyword evidence="3 10" id="KW-0812">Transmembrane</keyword>
<feature type="transmembrane region" description="Helical" evidence="10">
    <location>
        <begin position="366"/>
        <end position="382"/>
    </location>
</feature>
<reference evidence="11 12" key="1">
    <citation type="submission" date="2016-10" db="EMBL/GenBank/DDBJ databases">
        <authorList>
            <person name="de Groot N.N."/>
        </authorList>
    </citation>
    <scope>NUCLEOTIDE SEQUENCE [LARGE SCALE GENOMIC DNA]</scope>
    <source>
        <strain evidence="11 12">DSM 2784</strain>
    </source>
</reference>
<evidence type="ECO:0000256" key="5">
    <source>
        <dbReference type="ARBA" id="ARBA00023065"/>
    </source>
</evidence>